<dbReference type="WBParaSite" id="nRc.2.0.1.t38378-RA">
    <property type="protein sequence ID" value="nRc.2.0.1.t38378-RA"/>
    <property type="gene ID" value="nRc.2.0.1.g38378"/>
</dbReference>
<sequence>MRIRIGKEMRYLIVSLTPNGSYLELDYKEPKMHFAYEAPFIRSSIDRTRHYTGSRWSNQGK</sequence>
<dbReference type="Proteomes" id="UP000887565">
    <property type="component" value="Unplaced"/>
</dbReference>
<name>A0A915KI05_ROMCU</name>
<keyword evidence="1" id="KW-1185">Reference proteome</keyword>
<dbReference type="AlphaFoldDB" id="A0A915KI05"/>
<proteinExistence type="predicted"/>
<organism evidence="1 2">
    <name type="scientific">Romanomermis culicivorax</name>
    <name type="common">Nematode worm</name>
    <dbReference type="NCBI Taxonomy" id="13658"/>
    <lineage>
        <taxon>Eukaryota</taxon>
        <taxon>Metazoa</taxon>
        <taxon>Ecdysozoa</taxon>
        <taxon>Nematoda</taxon>
        <taxon>Enoplea</taxon>
        <taxon>Dorylaimia</taxon>
        <taxon>Mermithida</taxon>
        <taxon>Mermithoidea</taxon>
        <taxon>Mermithidae</taxon>
        <taxon>Romanomermis</taxon>
    </lineage>
</organism>
<evidence type="ECO:0000313" key="1">
    <source>
        <dbReference type="Proteomes" id="UP000887565"/>
    </source>
</evidence>
<protein>
    <submittedName>
        <fullName evidence="2">Uncharacterized protein</fullName>
    </submittedName>
</protein>
<reference evidence="2" key="1">
    <citation type="submission" date="2022-11" db="UniProtKB">
        <authorList>
            <consortium name="WormBaseParasite"/>
        </authorList>
    </citation>
    <scope>IDENTIFICATION</scope>
</reference>
<accession>A0A915KI05</accession>
<evidence type="ECO:0000313" key="2">
    <source>
        <dbReference type="WBParaSite" id="nRc.2.0.1.t38378-RA"/>
    </source>
</evidence>